<dbReference type="AlphaFoldDB" id="A0AAD6VS29"/>
<protein>
    <submittedName>
        <fullName evidence="2">Uncharacterized protein</fullName>
    </submittedName>
</protein>
<name>A0AAD6VS29_9AGAR</name>
<keyword evidence="3" id="KW-1185">Reference proteome</keyword>
<feature type="transmembrane region" description="Helical" evidence="1">
    <location>
        <begin position="103"/>
        <end position="120"/>
    </location>
</feature>
<feature type="transmembrane region" description="Helical" evidence="1">
    <location>
        <begin position="158"/>
        <end position="181"/>
    </location>
</feature>
<organism evidence="2 3">
    <name type="scientific">Mycena pura</name>
    <dbReference type="NCBI Taxonomy" id="153505"/>
    <lineage>
        <taxon>Eukaryota</taxon>
        <taxon>Fungi</taxon>
        <taxon>Dikarya</taxon>
        <taxon>Basidiomycota</taxon>
        <taxon>Agaricomycotina</taxon>
        <taxon>Agaricomycetes</taxon>
        <taxon>Agaricomycetidae</taxon>
        <taxon>Agaricales</taxon>
        <taxon>Marasmiineae</taxon>
        <taxon>Mycenaceae</taxon>
        <taxon>Mycena</taxon>
    </lineage>
</organism>
<feature type="transmembrane region" description="Helical" evidence="1">
    <location>
        <begin position="76"/>
        <end position="97"/>
    </location>
</feature>
<sequence length="239" mass="24819">MPSALFKTIRVPEALMPVGRRQRLPWGTSGNGASCTYTYICKLCGGLVHTSQPVKNFGTVINTMPKVTKAPMIWQAYWSSPIVAIVAIGTVAIADAGGTGGNVIYIIAIGTIVATADAGGPHQGQCGFRRPSIALFVPRNDKSSIYSDMSSILKQSRAGAIVAIVAISTIIAIADAGGPYQGQCGCWRPSIAISVARNNKIPGVVIVAIVAIVAIADAGGTGGDIIIILDWPMHSRGMC</sequence>
<keyword evidence="1" id="KW-0472">Membrane</keyword>
<gene>
    <name evidence="2" type="ORF">GGX14DRAFT_389633</name>
</gene>
<evidence type="ECO:0000313" key="2">
    <source>
        <dbReference type="EMBL" id="KAJ7220265.1"/>
    </source>
</evidence>
<dbReference type="Proteomes" id="UP001219525">
    <property type="component" value="Unassembled WGS sequence"/>
</dbReference>
<reference evidence="2" key="1">
    <citation type="submission" date="2023-03" db="EMBL/GenBank/DDBJ databases">
        <title>Massive genome expansion in bonnet fungi (Mycena s.s.) driven by repeated elements and novel gene families across ecological guilds.</title>
        <authorList>
            <consortium name="Lawrence Berkeley National Laboratory"/>
            <person name="Harder C.B."/>
            <person name="Miyauchi S."/>
            <person name="Viragh M."/>
            <person name="Kuo A."/>
            <person name="Thoen E."/>
            <person name="Andreopoulos B."/>
            <person name="Lu D."/>
            <person name="Skrede I."/>
            <person name="Drula E."/>
            <person name="Henrissat B."/>
            <person name="Morin E."/>
            <person name="Kohler A."/>
            <person name="Barry K."/>
            <person name="LaButti K."/>
            <person name="Morin E."/>
            <person name="Salamov A."/>
            <person name="Lipzen A."/>
            <person name="Mereny Z."/>
            <person name="Hegedus B."/>
            <person name="Baldrian P."/>
            <person name="Stursova M."/>
            <person name="Weitz H."/>
            <person name="Taylor A."/>
            <person name="Grigoriev I.V."/>
            <person name="Nagy L.G."/>
            <person name="Martin F."/>
            <person name="Kauserud H."/>
        </authorList>
    </citation>
    <scope>NUCLEOTIDE SEQUENCE</scope>
    <source>
        <strain evidence="2">9144</strain>
    </source>
</reference>
<keyword evidence="1" id="KW-1133">Transmembrane helix</keyword>
<dbReference type="EMBL" id="JARJCW010000010">
    <property type="protein sequence ID" value="KAJ7220265.1"/>
    <property type="molecule type" value="Genomic_DNA"/>
</dbReference>
<evidence type="ECO:0000313" key="3">
    <source>
        <dbReference type="Proteomes" id="UP001219525"/>
    </source>
</evidence>
<accession>A0AAD6VS29</accession>
<proteinExistence type="predicted"/>
<feature type="transmembrane region" description="Helical" evidence="1">
    <location>
        <begin position="201"/>
        <end position="229"/>
    </location>
</feature>
<evidence type="ECO:0000256" key="1">
    <source>
        <dbReference type="SAM" id="Phobius"/>
    </source>
</evidence>
<comment type="caution">
    <text evidence="2">The sequence shown here is derived from an EMBL/GenBank/DDBJ whole genome shotgun (WGS) entry which is preliminary data.</text>
</comment>
<keyword evidence="1" id="KW-0812">Transmembrane</keyword>